<dbReference type="Pfam" id="PF01554">
    <property type="entry name" value="MatE"/>
    <property type="match status" value="1"/>
</dbReference>
<dbReference type="InterPro" id="IPR002528">
    <property type="entry name" value="MATE_fam"/>
</dbReference>
<feature type="signal peptide" evidence="7">
    <location>
        <begin position="1"/>
        <end position="18"/>
    </location>
</feature>
<feature type="transmembrane region" description="Helical" evidence="6">
    <location>
        <begin position="522"/>
        <end position="542"/>
    </location>
</feature>
<feature type="chain" id="PRO_5035477690" description="Protein DETOXIFICATION" evidence="7">
    <location>
        <begin position="19"/>
        <end position="561"/>
    </location>
</feature>
<feature type="transmembrane region" description="Helical" evidence="6">
    <location>
        <begin position="429"/>
        <end position="453"/>
    </location>
</feature>
<accession>A0A8J9X2R1</accession>
<dbReference type="InterPro" id="IPR044644">
    <property type="entry name" value="DinF-like"/>
</dbReference>
<evidence type="ECO:0008006" key="9">
    <source>
        <dbReference type="Google" id="ProtNLM"/>
    </source>
</evidence>
<keyword evidence="4 6" id="KW-1133">Transmembrane helix</keyword>
<dbReference type="PANTHER" id="PTHR42893">
    <property type="entry name" value="PROTEIN DETOXIFICATION 44, CHLOROPLASTIC-RELATED"/>
    <property type="match status" value="1"/>
</dbReference>
<evidence type="ECO:0000256" key="4">
    <source>
        <dbReference type="ARBA" id="ARBA00022989"/>
    </source>
</evidence>
<dbReference type="GO" id="GO:0015297">
    <property type="term" value="F:antiporter activity"/>
    <property type="evidence" value="ECO:0007669"/>
    <property type="project" value="InterPro"/>
</dbReference>
<keyword evidence="7" id="KW-0732">Signal</keyword>
<name>A0A8J9X2R1_PHATR</name>
<dbReference type="EMBL" id="OU594953">
    <property type="protein sequence ID" value="CAG9279991.1"/>
    <property type="molecule type" value="Genomic_DNA"/>
</dbReference>
<evidence type="ECO:0000256" key="6">
    <source>
        <dbReference type="SAM" id="Phobius"/>
    </source>
</evidence>
<feature type="transmembrane region" description="Helical" evidence="6">
    <location>
        <begin position="496"/>
        <end position="516"/>
    </location>
</feature>
<sequence>MRFLFVCVLSGLCGTTNAFVPSVRSAASLHGRDSLQTQAEKVSRRWSNLNDVEDDLFDPLRDRLSNMNATIVAPEATETDVVDNTLLNLVVDSDREPHPLGWKRRLTQALSGRKAGRQLDKLILSTSIPSMINLAVVPLVNSVDTFWVGRMGSALALAGQAAANQAFFTIFFLVNYLPTITAPLVASAVGSGNQDEARARVCESLFLCNVLGLMGTLSLTLFPQWGLSMVLQDGAPAMEYAVPYLRLRALSMMPALWSSSGFAAYRGLLNTVTPLKVSLATNLVNLVLDPLFIFRTPLGFVGAALATAISETCSGIVYLRLLMKRQLASIKLLLRPPSMKALMPLLQGGASMLGRQLALNVGFISAARRAQSMDPSGVSAAAYGIVMQMYSVGIVVHVAMQGTAAALVPSTLAREGKDAARKVADRVMIWGSIVGVLLGLTQYLALPFLVPLFSTLPEVQEAVKVPALLAALLHVINGAVFAGEGTMLGLGSYRDLMLLTAGSVGALVGCLSSPLGARLDGILLSMMVFCGTQGIAVVTHYLKFGPLAVRRQSKRTLMPKL</sequence>
<dbReference type="GO" id="GO:0042910">
    <property type="term" value="F:xenobiotic transmembrane transporter activity"/>
    <property type="evidence" value="ECO:0007669"/>
    <property type="project" value="InterPro"/>
</dbReference>
<comment type="similarity">
    <text evidence="2">Belongs to the multi antimicrobial extrusion (MATE) (TC 2.A.66.1) family.</text>
</comment>
<evidence type="ECO:0000256" key="5">
    <source>
        <dbReference type="ARBA" id="ARBA00023136"/>
    </source>
</evidence>
<feature type="transmembrane region" description="Helical" evidence="6">
    <location>
        <begin position="201"/>
        <end position="225"/>
    </location>
</feature>
<dbReference type="Proteomes" id="UP000836788">
    <property type="component" value="Chromosome 12"/>
</dbReference>
<evidence type="ECO:0000256" key="1">
    <source>
        <dbReference type="ARBA" id="ARBA00004141"/>
    </source>
</evidence>
<evidence type="ECO:0000313" key="8">
    <source>
        <dbReference type="EMBL" id="CAG9279991.1"/>
    </source>
</evidence>
<keyword evidence="3 6" id="KW-0812">Transmembrane</keyword>
<organism evidence="8">
    <name type="scientific">Phaeodactylum tricornutum</name>
    <name type="common">Diatom</name>
    <dbReference type="NCBI Taxonomy" id="2850"/>
    <lineage>
        <taxon>Eukaryota</taxon>
        <taxon>Sar</taxon>
        <taxon>Stramenopiles</taxon>
        <taxon>Ochrophyta</taxon>
        <taxon>Bacillariophyta</taxon>
        <taxon>Bacillariophyceae</taxon>
        <taxon>Bacillariophycidae</taxon>
        <taxon>Naviculales</taxon>
        <taxon>Phaeodactylaceae</taxon>
        <taxon>Phaeodactylum</taxon>
    </lineage>
</organism>
<reference evidence="8" key="1">
    <citation type="submission" date="2022-02" db="EMBL/GenBank/DDBJ databases">
        <authorList>
            <person name="Giguere J D."/>
        </authorList>
    </citation>
    <scope>NUCLEOTIDE SEQUENCE</scope>
    <source>
        <strain evidence="8">CCAP 1055/1</strain>
    </source>
</reference>
<evidence type="ECO:0000256" key="3">
    <source>
        <dbReference type="ARBA" id="ARBA00022692"/>
    </source>
</evidence>
<feature type="transmembrane region" description="Helical" evidence="6">
    <location>
        <begin position="166"/>
        <end position="189"/>
    </location>
</feature>
<dbReference type="AlphaFoldDB" id="A0A8J9X2R1"/>
<feature type="transmembrane region" description="Helical" evidence="6">
    <location>
        <begin position="300"/>
        <end position="321"/>
    </location>
</feature>
<gene>
    <name evidence="8" type="ORF">PTTT1_LOCUS11849</name>
</gene>
<keyword evidence="5 6" id="KW-0472">Membrane</keyword>
<dbReference type="NCBIfam" id="TIGR00797">
    <property type="entry name" value="matE"/>
    <property type="match status" value="1"/>
</dbReference>
<evidence type="ECO:0000256" key="7">
    <source>
        <dbReference type="SAM" id="SignalP"/>
    </source>
</evidence>
<dbReference type="GO" id="GO:0016020">
    <property type="term" value="C:membrane"/>
    <property type="evidence" value="ECO:0007669"/>
    <property type="project" value="UniProtKB-SubCell"/>
</dbReference>
<proteinExistence type="inferred from homology"/>
<feature type="transmembrane region" description="Helical" evidence="6">
    <location>
        <begin position="465"/>
        <end position="484"/>
    </location>
</feature>
<comment type="subcellular location">
    <subcellularLocation>
        <location evidence="1">Membrane</location>
        <topology evidence="1">Multi-pass membrane protein</topology>
    </subcellularLocation>
</comment>
<dbReference type="PANTHER" id="PTHR42893:SF46">
    <property type="entry name" value="PROTEIN DETOXIFICATION 44, CHLOROPLASTIC"/>
    <property type="match status" value="1"/>
</dbReference>
<evidence type="ECO:0000256" key="2">
    <source>
        <dbReference type="ARBA" id="ARBA00010199"/>
    </source>
</evidence>
<protein>
    <recommendedName>
        <fullName evidence="9">Protein DETOXIFICATION</fullName>
    </recommendedName>
</protein>